<evidence type="ECO:0000256" key="1">
    <source>
        <dbReference type="ARBA" id="ARBA00022723"/>
    </source>
</evidence>
<feature type="binding site" evidence="3">
    <location>
        <position position="100"/>
    </location>
    <ligand>
        <name>Zn(2+)</name>
        <dbReference type="ChEBI" id="CHEBI:29105"/>
    </ligand>
</feature>
<accession>A0A940IDD7</accession>
<dbReference type="Gene3D" id="2.60.120.10">
    <property type="entry name" value="Jelly Rolls"/>
    <property type="match status" value="2"/>
</dbReference>
<name>A0A940IDD7_9FIRM</name>
<comment type="caution">
    <text evidence="6">The sequence shown here is derived from an EMBL/GenBank/DDBJ whole genome shotgun (WGS) entry which is preliminary data.</text>
</comment>
<sequence>MKLKPLKLKPAVKDYIWGGTALKERWGKTSDTDTIAECWEFSLFPGSSSEVDEVLFKGFDLIKLYERYPEIFGKAAKNHKVFPILIKLIDANADLSVQVHPSDEYADKYEGGSLGKSEIWYIADAKEGASIYYGFSRDVSREEAEKSIKENTITSLLRKIPVKKGEFYYVPAGTVHALLAGVTVIEIQENSNLTYRVYDYDRRDKAGNPRELHVAKALEVMTLTASEPPRQDVPAKDIGGATVRKMIKTPYFTSKEVTLHGEYLIYNEDSFVTFTVSEGEGEFEGGERFLKGETWLIPAGYMTKLISSHAVLVVTAL</sequence>
<keyword evidence="2 3" id="KW-0862">Zinc</keyword>
<dbReference type="InterPro" id="IPR014628">
    <property type="entry name" value="Man6P_isomerase_Firm_short"/>
</dbReference>
<dbReference type="GO" id="GO:0004476">
    <property type="term" value="F:mannose-6-phosphate isomerase activity"/>
    <property type="evidence" value="ECO:0007669"/>
    <property type="project" value="InterPro"/>
</dbReference>
<proteinExistence type="predicted"/>
<comment type="cofactor">
    <cofactor evidence="3">
        <name>Zn(2+)</name>
        <dbReference type="ChEBI" id="CHEBI:29105"/>
    </cofactor>
    <text evidence="3">Binds 1 zinc ion per subunit.</text>
</comment>
<dbReference type="CDD" id="cd07010">
    <property type="entry name" value="cupin_PMI_type_I_N_bac"/>
    <property type="match status" value="1"/>
</dbReference>
<reference evidence="6" key="1">
    <citation type="submission" date="2020-10" db="EMBL/GenBank/DDBJ databases">
        <authorList>
            <person name="Gilroy R."/>
        </authorList>
    </citation>
    <scope>NUCLEOTIDE SEQUENCE</scope>
    <source>
        <strain evidence="6">517</strain>
    </source>
</reference>
<evidence type="ECO:0000313" key="7">
    <source>
        <dbReference type="Proteomes" id="UP000727857"/>
    </source>
</evidence>
<dbReference type="GO" id="GO:0008270">
    <property type="term" value="F:zinc ion binding"/>
    <property type="evidence" value="ECO:0007669"/>
    <property type="project" value="InterPro"/>
</dbReference>
<dbReference type="GO" id="GO:0005975">
    <property type="term" value="P:carbohydrate metabolic process"/>
    <property type="evidence" value="ECO:0007669"/>
    <property type="project" value="InterPro"/>
</dbReference>
<reference evidence="6" key="2">
    <citation type="journal article" date="2021" name="PeerJ">
        <title>Extensive microbial diversity within the chicken gut microbiome revealed by metagenomics and culture.</title>
        <authorList>
            <person name="Gilroy R."/>
            <person name="Ravi A."/>
            <person name="Getino M."/>
            <person name="Pursley I."/>
            <person name="Horton D.L."/>
            <person name="Alikhan N.F."/>
            <person name="Baker D."/>
            <person name="Gharbi K."/>
            <person name="Hall N."/>
            <person name="Watson M."/>
            <person name="Adriaenssens E.M."/>
            <person name="Foster-Nyarko E."/>
            <person name="Jarju S."/>
            <person name="Secka A."/>
            <person name="Antonio M."/>
            <person name="Oren A."/>
            <person name="Chaudhuri R.R."/>
            <person name="La Ragione R."/>
            <person name="Hildebrand F."/>
            <person name="Pallen M.J."/>
        </authorList>
    </citation>
    <scope>NUCLEOTIDE SEQUENCE</scope>
    <source>
        <strain evidence="6">517</strain>
    </source>
</reference>
<feature type="binding site" evidence="3">
    <location>
        <position position="176"/>
    </location>
    <ligand>
        <name>Zn(2+)</name>
        <dbReference type="ChEBI" id="CHEBI:29105"/>
    </ligand>
</feature>
<organism evidence="6 7">
    <name type="scientific">Candidatus Stercoripulliclostridium pullicola</name>
    <dbReference type="NCBI Taxonomy" id="2840953"/>
    <lineage>
        <taxon>Bacteria</taxon>
        <taxon>Bacillati</taxon>
        <taxon>Bacillota</taxon>
        <taxon>Clostridia</taxon>
        <taxon>Eubacteriales</taxon>
        <taxon>Candidatus Stercoripulliclostridium</taxon>
    </lineage>
</organism>
<feature type="domain" description="Phosphomannose isomerase type I catalytic" evidence="5">
    <location>
        <begin position="6"/>
        <end position="107"/>
    </location>
</feature>
<dbReference type="InterPro" id="IPR051804">
    <property type="entry name" value="Carb_Metab_Reg_Kinase/Isom"/>
</dbReference>
<keyword evidence="6" id="KW-0413">Isomerase</keyword>
<dbReference type="InterPro" id="IPR046457">
    <property type="entry name" value="PMI_typeI_cat"/>
</dbReference>
<dbReference type="InterPro" id="IPR014710">
    <property type="entry name" value="RmlC-like_jellyroll"/>
</dbReference>
<dbReference type="AlphaFoldDB" id="A0A940IDD7"/>
<dbReference type="Pfam" id="PF20511">
    <property type="entry name" value="PMI_typeI_cat"/>
    <property type="match status" value="1"/>
</dbReference>
<dbReference type="PANTHER" id="PTHR42742:SF3">
    <property type="entry name" value="FRUCTOKINASE"/>
    <property type="match status" value="1"/>
</dbReference>
<evidence type="ECO:0000256" key="3">
    <source>
        <dbReference type="PIRSR" id="PIRSR036894-1"/>
    </source>
</evidence>
<protein>
    <submittedName>
        <fullName evidence="6">Class I mannose-6-phosphate isomerase</fullName>
    </submittedName>
</protein>
<gene>
    <name evidence="6" type="ORF">IAB16_05485</name>
</gene>
<keyword evidence="1 3" id="KW-0479">Metal-binding</keyword>
<evidence type="ECO:0000259" key="5">
    <source>
        <dbReference type="Pfam" id="PF20511"/>
    </source>
</evidence>
<dbReference type="InterPro" id="IPR011051">
    <property type="entry name" value="RmlC_Cupin_sf"/>
</dbReference>
<evidence type="ECO:0000313" key="6">
    <source>
        <dbReference type="EMBL" id="MBO8424451.1"/>
    </source>
</evidence>
<dbReference type="EMBL" id="JADINF010000139">
    <property type="protein sequence ID" value="MBO8424451.1"/>
    <property type="molecule type" value="Genomic_DNA"/>
</dbReference>
<evidence type="ECO:0000256" key="4">
    <source>
        <dbReference type="PIRSR" id="PIRSR036894-2"/>
    </source>
</evidence>
<dbReference type="SUPFAM" id="SSF51182">
    <property type="entry name" value="RmlC-like cupins"/>
    <property type="match status" value="1"/>
</dbReference>
<dbReference type="Proteomes" id="UP000727857">
    <property type="component" value="Unassembled WGS sequence"/>
</dbReference>
<feature type="binding site" evidence="3">
    <location>
        <position position="118"/>
    </location>
    <ligand>
        <name>Zn(2+)</name>
        <dbReference type="ChEBI" id="CHEBI:29105"/>
    </ligand>
</feature>
<dbReference type="PIRSF" id="PIRSF036894">
    <property type="entry name" value="PMI_Firm_short"/>
    <property type="match status" value="1"/>
</dbReference>
<evidence type="ECO:0000256" key="2">
    <source>
        <dbReference type="ARBA" id="ARBA00022833"/>
    </source>
</evidence>
<feature type="active site" evidence="4">
    <location>
        <position position="196"/>
    </location>
</feature>
<dbReference type="PANTHER" id="PTHR42742">
    <property type="entry name" value="TRANSCRIPTIONAL REPRESSOR MPRA"/>
    <property type="match status" value="1"/>
</dbReference>